<evidence type="ECO:0000313" key="2">
    <source>
        <dbReference type="Proteomes" id="UP000215914"/>
    </source>
</evidence>
<dbReference type="Gramene" id="mRNA:HanXRQr2_Chr09g0362151">
    <property type="protein sequence ID" value="CDS:HanXRQr2_Chr09g0362151.1"/>
    <property type="gene ID" value="HanXRQr2_Chr09g0362151"/>
</dbReference>
<dbReference type="PANTHER" id="PTHR34775">
    <property type="entry name" value="TRANSMEMBRANE PROTEIN"/>
    <property type="match status" value="1"/>
</dbReference>
<dbReference type="PANTHER" id="PTHR34775:SF6">
    <property type="entry name" value="TRANSMEMBRANE PROTEIN"/>
    <property type="match status" value="1"/>
</dbReference>
<sequence length="118" mass="13328">MSPTISAANKASIPKKKILGERNETLDAVEQHFGSKPVKCPVVDYDDDVERDFVGSKPYDPVKNYLSPRPKSLRYNPDRRRKILCLQENVEDQVEVSIGIPELQDSCSGKNPWKKPGM</sequence>
<dbReference type="AlphaFoldDB" id="A0A9K3I2N7"/>
<reference evidence="1" key="1">
    <citation type="journal article" date="2017" name="Nature">
        <title>The sunflower genome provides insights into oil metabolism, flowering and Asterid evolution.</title>
        <authorList>
            <person name="Badouin H."/>
            <person name="Gouzy J."/>
            <person name="Grassa C.J."/>
            <person name="Murat F."/>
            <person name="Staton S.E."/>
            <person name="Cottret L."/>
            <person name="Lelandais-Briere C."/>
            <person name="Owens G.L."/>
            <person name="Carrere S."/>
            <person name="Mayjonade B."/>
            <person name="Legrand L."/>
            <person name="Gill N."/>
            <person name="Kane N.C."/>
            <person name="Bowers J.E."/>
            <person name="Hubner S."/>
            <person name="Bellec A."/>
            <person name="Berard A."/>
            <person name="Berges H."/>
            <person name="Blanchet N."/>
            <person name="Boniface M.C."/>
            <person name="Brunel D."/>
            <person name="Catrice O."/>
            <person name="Chaidir N."/>
            <person name="Claudel C."/>
            <person name="Donnadieu C."/>
            <person name="Faraut T."/>
            <person name="Fievet G."/>
            <person name="Helmstetter N."/>
            <person name="King M."/>
            <person name="Knapp S.J."/>
            <person name="Lai Z."/>
            <person name="Le Paslier M.C."/>
            <person name="Lippi Y."/>
            <person name="Lorenzon L."/>
            <person name="Mandel J.R."/>
            <person name="Marage G."/>
            <person name="Marchand G."/>
            <person name="Marquand E."/>
            <person name="Bret-Mestries E."/>
            <person name="Morien E."/>
            <person name="Nambeesan S."/>
            <person name="Nguyen T."/>
            <person name="Pegot-Espagnet P."/>
            <person name="Pouilly N."/>
            <person name="Raftis F."/>
            <person name="Sallet E."/>
            <person name="Schiex T."/>
            <person name="Thomas J."/>
            <person name="Vandecasteele C."/>
            <person name="Vares D."/>
            <person name="Vear F."/>
            <person name="Vautrin S."/>
            <person name="Crespi M."/>
            <person name="Mangin B."/>
            <person name="Burke J.M."/>
            <person name="Salse J."/>
            <person name="Munos S."/>
            <person name="Vincourt P."/>
            <person name="Rieseberg L.H."/>
            <person name="Langlade N.B."/>
        </authorList>
    </citation>
    <scope>NUCLEOTIDE SEQUENCE</scope>
    <source>
        <tissue evidence="1">Leaves</tissue>
    </source>
</reference>
<dbReference type="Proteomes" id="UP000215914">
    <property type="component" value="Unassembled WGS sequence"/>
</dbReference>
<comment type="caution">
    <text evidence="1">The sequence shown here is derived from an EMBL/GenBank/DDBJ whole genome shotgun (WGS) entry which is preliminary data.</text>
</comment>
<keyword evidence="2" id="KW-1185">Reference proteome</keyword>
<protein>
    <submittedName>
        <fullName evidence="1">Uncharacterized protein</fullName>
    </submittedName>
</protein>
<dbReference type="EMBL" id="MNCJ02000324">
    <property type="protein sequence ID" value="KAF5788699.1"/>
    <property type="molecule type" value="Genomic_DNA"/>
</dbReference>
<evidence type="ECO:0000313" key="1">
    <source>
        <dbReference type="EMBL" id="KAF5788699.1"/>
    </source>
</evidence>
<organism evidence="1 2">
    <name type="scientific">Helianthus annuus</name>
    <name type="common">Common sunflower</name>
    <dbReference type="NCBI Taxonomy" id="4232"/>
    <lineage>
        <taxon>Eukaryota</taxon>
        <taxon>Viridiplantae</taxon>
        <taxon>Streptophyta</taxon>
        <taxon>Embryophyta</taxon>
        <taxon>Tracheophyta</taxon>
        <taxon>Spermatophyta</taxon>
        <taxon>Magnoliopsida</taxon>
        <taxon>eudicotyledons</taxon>
        <taxon>Gunneridae</taxon>
        <taxon>Pentapetalae</taxon>
        <taxon>asterids</taxon>
        <taxon>campanulids</taxon>
        <taxon>Asterales</taxon>
        <taxon>Asteraceae</taxon>
        <taxon>Asteroideae</taxon>
        <taxon>Heliantheae alliance</taxon>
        <taxon>Heliantheae</taxon>
        <taxon>Helianthus</taxon>
    </lineage>
</organism>
<proteinExistence type="predicted"/>
<name>A0A9K3I2N7_HELAN</name>
<gene>
    <name evidence="1" type="ORF">HanXRQr2_Chr09g0362151</name>
</gene>
<reference evidence="1" key="2">
    <citation type="submission" date="2020-06" db="EMBL/GenBank/DDBJ databases">
        <title>Helianthus annuus Genome sequencing and assembly Release 2.</title>
        <authorList>
            <person name="Gouzy J."/>
            <person name="Langlade N."/>
            <person name="Munos S."/>
        </authorList>
    </citation>
    <scope>NUCLEOTIDE SEQUENCE</scope>
    <source>
        <tissue evidence="1">Leaves</tissue>
    </source>
</reference>
<accession>A0A9K3I2N7</accession>